<dbReference type="EMBL" id="JAIFRP010000073">
    <property type="protein sequence ID" value="KAK2579913.1"/>
    <property type="molecule type" value="Genomic_DNA"/>
</dbReference>
<evidence type="ECO:0000313" key="2">
    <source>
        <dbReference type="Proteomes" id="UP001258017"/>
    </source>
</evidence>
<evidence type="ECO:0000313" key="1">
    <source>
        <dbReference type="EMBL" id="KAK2579913.1"/>
    </source>
</evidence>
<reference evidence="1" key="2">
    <citation type="journal article" date="2023" name="Commun. Biol.">
        <title>Intrasexual cuticular hydrocarbon dimorphism in a wasp sheds light on hydrocarbon biosynthesis genes in Hymenoptera.</title>
        <authorList>
            <person name="Moris V.C."/>
            <person name="Podsiadlowski L."/>
            <person name="Martin S."/>
            <person name="Oeyen J.P."/>
            <person name="Donath A."/>
            <person name="Petersen M."/>
            <person name="Wilbrandt J."/>
            <person name="Misof B."/>
            <person name="Liedtke D."/>
            <person name="Thamm M."/>
            <person name="Scheiner R."/>
            <person name="Schmitt T."/>
            <person name="Niehuis O."/>
        </authorList>
    </citation>
    <scope>NUCLEOTIDE SEQUENCE</scope>
    <source>
        <strain evidence="1">GBR_01_08_01A</strain>
    </source>
</reference>
<accession>A0AAD9RHU8</accession>
<keyword evidence="2" id="KW-1185">Reference proteome</keyword>
<dbReference type="AlphaFoldDB" id="A0AAD9RHU8"/>
<protein>
    <submittedName>
        <fullName evidence="1">Uncharacterized protein</fullName>
    </submittedName>
</protein>
<reference evidence="1" key="1">
    <citation type="submission" date="2021-08" db="EMBL/GenBank/DDBJ databases">
        <authorList>
            <person name="Misof B."/>
            <person name="Oliver O."/>
            <person name="Podsiadlowski L."/>
            <person name="Donath A."/>
            <person name="Peters R."/>
            <person name="Mayer C."/>
            <person name="Rust J."/>
            <person name="Gunkel S."/>
            <person name="Lesny P."/>
            <person name="Martin S."/>
            <person name="Oeyen J.P."/>
            <person name="Petersen M."/>
            <person name="Panagiotis P."/>
            <person name="Wilbrandt J."/>
            <person name="Tanja T."/>
        </authorList>
    </citation>
    <scope>NUCLEOTIDE SEQUENCE</scope>
    <source>
        <strain evidence="1">GBR_01_08_01A</strain>
        <tissue evidence="1">Thorax + abdomen</tissue>
    </source>
</reference>
<name>A0AAD9RHU8_9HYME</name>
<sequence>MMMMAMLMLAKMKIIGVIGMMAMKGMIMGAMSLMISTVMLMMKFLKGGGPWQSGGGGGGGGGSQIKEVVLLAKIPNGGGGGGYGGNGNGGGGGGGNGGYGGNGNGYGNGGCCNGNGGDSYSPPSPSYGVPSGGGGGGGYGGGWGRSFSSRVVLPHLEASRNNKSMVRNKIPLMIGESIDNRASPNYEDYQDSNVNLTSSRVDLKSLNYTMSPNYRNINGSINTNSTELLNSTSVDTNGKLERAESFYDLNVLRPVYINEWQAVENANAFNEKANQE</sequence>
<comment type="caution">
    <text evidence="1">The sequence shown here is derived from an EMBL/GenBank/DDBJ whole genome shotgun (WGS) entry which is preliminary data.</text>
</comment>
<proteinExistence type="predicted"/>
<organism evidence="1 2">
    <name type="scientific">Odynerus spinipes</name>
    <dbReference type="NCBI Taxonomy" id="1348599"/>
    <lineage>
        <taxon>Eukaryota</taxon>
        <taxon>Metazoa</taxon>
        <taxon>Ecdysozoa</taxon>
        <taxon>Arthropoda</taxon>
        <taxon>Hexapoda</taxon>
        <taxon>Insecta</taxon>
        <taxon>Pterygota</taxon>
        <taxon>Neoptera</taxon>
        <taxon>Endopterygota</taxon>
        <taxon>Hymenoptera</taxon>
        <taxon>Apocrita</taxon>
        <taxon>Aculeata</taxon>
        <taxon>Vespoidea</taxon>
        <taxon>Vespidae</taxon>
        <taxon>Eumeninae</taxon>
        <taxon>Odynerus</taxon>
    </lineage>
</organism>
<gene>
    <name evidence="1" type="ORF">KPH14_007593</name>
</gene>
<dbReference type="Proteomes" id="UP001258017">
    <property type="component" value="Unassembled WGS sequence"/>
</dbReference>